<comment type="caution">
    <text evidence="1">The sequence shown here is derived from an EMBL/GenBank/DDBJ whole genome shotgun (WGS) entry which is preliminary data.</text>
</comment>
<proteinExistence type="predicted"/>
<dbReference type="RefSeq" id="WP_378213444.1">
    <property type="nucleotide sequence ID" value="NZ_JBHLZP010000977.1"/>
</dbReference>
<name>A0ABV5Z0S2_9ACTN</name>
<dbReference type="EMBL" id="JBHLZP010000977">
    <property type="protein sequence ID" value="MFB9840217.1"/>
    <property type="molecule type" value="Genomic_DNA"/>
</dbReference>
<organism evidence="1 2">
    <name type="scientific">Actinoallomurus acaciae</name>
    <dbReference type="NCBI Taxonomy" id="502577"/>
    <lineage>
        <taxon>Bacteria</taxon>
        <taxon>Bacillati</taxon>
        <taxon>Actinomycetota</taxon>
        <taxon>Actinomycetes</taxon>
        <taxon>Streptosporangiales</taxon>
        <taxon>Thermomonosporaceae</taxon>
        <taxon>Actinoallomurus</taxon>
    </lineage>
</organism>
<dbReference type="Proteomes" id="UP001589627">
    <property type="component" value="Unassembled WGS sequence"/>
</dbReference>
<protein>
    <submittedName>
        <fullName evidence="1">Uncharacterized protein</fullName>
    </submittedName>
</protein>
<dbReference type="InterPro" id="IPR016156">
    <property type="entry name" value="FAD/NAD-linked_Rdtase_dimer_sf"/>
</dbReference>
<gene>
    <name evidence="1" type="ORF">ACFFNX_49525</name>
</gene>
<evidence type="ECO:0000313" key="2">
    <source>
        <dbReference type="Proteomes" id="UP001589627"/>
    </source>
</evidence>
<evidence type="ECO:0000313" key="1">
    <source>
        <dbReference type="EMBL" id="MFB9840217.1"/>
    </source>
</evidence>
<accession>A0ABV5Z0S2</accession>
<sequence length="106" mass="11603">MPTFADEVMITQGAAKEFRFVAVYGHRGRITAAVGFDQGMWLEFYQGLIEQAAPFPPRFRTVEPAGAACPVPAQVPDRVTAGHGATVVVTGHDPAERRAWLVHRSR</sequence>
<reference evidence="1 2" key="1">
    <citation type="submission" date="2024-09" db="EMBL/GenBank/DDBJ databases">
        <authorList>
            <person name="Sun Q."/>
            <person name="Mori K."/>
        </authorList>
    </citation>
    <scope>NUCLEOTIDE SEQUENCE [LARGE SCALE GENOMIC DNA]</scope>
    <source>
        <strain evidence="1 2">TBRC 0563</strain>
    </source>
</reference>
<keyword evidence="2" id="KW-1185">Reference proteome</keyword>
<dbReference type="SUPFAM" id="SSF55424">
    <property type="entry name" value="FAD/NAD-linked reductases, dimerisation (C-terminal) domain"/>
    <property type="match status" value="1"/>
</dbReference>